<evidence type="ECO:0000259" key="2">
    <source>
        <dbReference type="Pfam" id="PF03807"/>
    </source>
</evidence>
<comment type="caution">
    <text evidence="3">The sequence shown here is derived from an EMBL/GenBank/DDBJ whole genome shotgun (WGS) entry which is preliminary data.</text>
</comment>
<dbReference type="AlphaFoldDB" id="A0A820KEL7"/>
<dbReference type="InterPro" id="IPR051267">
    <property type="entry name" value="STEAP_metalloreductase"/>
</dbReference>
<sequence length="181" mass="20108">MMIMRDNRCISIVGCGSMGFALAHRLLLSGFTVVMGSRYPDKRKETEFEIVSIDECIRRSTIIFIAIHPEHYIDSLVSHLERDPSLLNEKILVDLSNQTRKKLNLNEPSNADQSVRYGFSSSSTSTGTAIAMLAIVYMPSNLACIFQLAYSFNDNSQTRFIGENGLMTGKGKLASLLGFLT</sequence>
<dbReference type="PANTHER" id="PTHR14239">
    <property type="entry name" value="DUDULIN-RELATED"/>
    <property type="match status" value="1"/>
</dbReference>
<dbReference type="SUPFAM" id="SSF51735">
    <property type="entry name" value="NAD(P)-binding Rossmann-fold domains"/>
    <property type="match status" value="1"/>
</dbReference>
<dbReference type="Gene3D" id="3.40.50.720">
    <property type="entry name" value="NAD(P)-binding Rossmann-like Domain"/>
    <property type="match status" value="1"/>
</dbReference>
<evidence type="ECO:0000313" key="3">
    <source>
        <dbReference type="EMBL" id="CAF4340471.1"/>
    </source>
</evidence>
<evidence type="ECO:0000256" key="1">
    <source>
        <dbReference type="ARBA" id="ARBA00023002"/>
    </source>
</evidence>
<dbReference type="Pfam" id="PF03807">
    <property type="entry name" value="F420_oxidored"/>
    <property type="match status" value="1"/>
</dbReference>
<proteinExistence type="predicted"/>
<accession>A0A820KEL7</accession>
<dbReference type="PANTHER" id="PTHR14239:SF3">
    <property type="entry name" value="METALLOREDUCTASE STEAP1-RELATED"/>
    <property type="match status" value="1"/>
</dbReference>
<dbReference type="GO" id="GO:0005886">
    <property type="term" value="C:plasma membrane"/>
    <property type="evidence" value="ECO:0007669"/>
    <property type="project" value="TreeGrafter"/>
</dbReference>
<protein>
    <recommendedName>
        <fullName evidence="2">Pyrroline-5-carboxylate reductase catalytic N-terminal domain-containing protein</fullName>
    </recommendedName>
</protein>
<dbReference type="EMBL" id="CAJOBQ010000372">
    <property type="protein sequence ID" value="CAF4340471.1"/>
    <property type="molecule type" value="Genomic_DNA"/>
</dbReference>
<evidence type="ECO:0000313" key="4">
    <source>
        <dbReference type="Proteomes" id="UP000663862"/>
    </source>
</evidence>
<dbReference type="Proteomes" id="UP000663862">
    <property type="component" value="Unassembled WGS sequence"/>
</dbReference>
<dbReference type="InterPro" id="IPR036291">
    <property type="entry name" value="NAD(P)-bd_dom_sf"/>
</dbReference>
<dbReference type="GO" id="GO:0016491">
    <property type="term" value="F:oxidoreductase activity"/>
    <property type="evidence" value="ECO:0007669"/>
    <property type="project" value="UniProtKB-KW"/>
</dbReference>
<dbReference type="InterPro" id="IPR028939">
    <property type="entry name" value="P5C_Rdtase_cat_N"/>
</dbReference>
<keyword evidence="1" id="KW-0560">Oxidoreductase</keyword>
<dbReference type="GO" id="GO:0005768">
    <property type="term" value="C:endosome"/>
    <property type="evidence" value="ECO:0007669"/>
    <property type="project" value="TreeGrafter"/>
</dbReference>
<gene>
    <name evidence="3" type="ORF">TSG867_LOCUS8835</name>
</gene>
<name>A0A820KEL7_9BILA</name>
<organism evidence="3 4">
    <name type="scientific">Rotaria socialis</name>
    <dbReference type="NCBI Taxonomy" id="392032"/>
    <lineage>
        <taxon>Eukaryota</taxon>
        <taxon>Metazoa</taxon>
        <taxon>Spiralia</taxon>
        <taxon>Gnathifera</taxon>
        <taxon>Rotifera</taxon>
        <taxon>Eurotatoria</taxon>
        <taxon>Bdelloidea</taxon>
        <taxon>Philodinida</taxon>
        <taxon>Philodinidae</taxon>
        <taxon>Rotaria</taxon>
    </lineage>
</organism>
<feature type="domain" description="Pyrroline-5-carboxylate reductase catalytic N-terminal" evidence="2">
    <location>
        <begin position="10"/>
        <end position="97"/>
    </location>
</feature>
<reference evidence="3" key="1">
    <citation type="submission" date="2021-02" db="EMBL/GenBank/DDBJ databases">
        <authorList>
            <person name="Nowell W R."/>
        </authorList>
    </citation>
    <scope>NUCLEOTIDE SEQUENCE</scope>
</reference>